<dbReference type="FunCoup" id="F0VE21">
    <property type="interactions" value="5"/>
</dbReference>
<dbReference type="OrthoDB" id="40902at2759"/>
<evidence type="ECO:0000256" key="13">
    <source>
        <dbReference type="ARBA" id="ARBA00048679"/>
    </source>
</evidence>
<evidence type="ECO:0000259" key="16">
    <source>
        <dbReference type="PROSITE" id="PS50011"/>
    </source>
</evidence>
<evidence type="ECO:0000256" key="4">
    <source>
        <dbReference type="ARBA" id="ARBA00022679"/>
    </source>
</evidence>
<comment type="catalytic activity">
    <reaction evidence="13">
        <text>L-seryl-[protein] + ATP = O-phospho-L-seryl-[protein] + ADP + H(+)</text>
        <dbReference type="Rhea" id="RHEA:17989"/>
        <dbReference type="Rhea" id="RHEA-COMP:9863"/>
        <dbReference type="Rhea" id="RHEA-COMP:11604"/>
        <dbReference type="ChEBI" id="CHEBI:15378"/>
        <dbReference type="ChEBI" id="CHEBI:29999"/>
        <dbReference type="ChEBI" id="CHEBI:30616"/>
        <dbReference type="ChEBI" id="CHEBI:83421"/>
        <dbReference type="ChEBI" id="CHEBI:456216"/>
        <dbReference type="EC" id="2.7.11.1"/>
    </reaction>
</comment>
<dbReference type="InterPro" id="IPR000719">
    <property type="entry name" value="Prot_kinase_dom"/>
</dbReference>
<dbReference type="OMA" id="CMELCAG"/>
<evidence type="ECO:0000259" key="17">
    <source>
        <dbReference type="PROSITE" id="PS50222"/>
    </source>
</evidence>
<dbReference type="EC" id="2.7.11.1" evidence="2"/>
<reference evidence="19" key="4">
    <citation type="journal article" date="2015" name="PLoS ONE">
        <title>Comprehensive Evaluation of Toxoplasma gondii VEG and Neospora caninum LIV Genomes with Tachyzoite Stage Transcriptome and Proteome Defines Novel Transcript Features.</title>
        <authorList>
            <person name="Ramaprasad A."/>
            <person name="Mourier T."/>
            <person name="Naeem R."/>
            <person name="Malas T.B."/>
            <person name="Moussa E."/>
            <person name="Panigrahi A."/>
            <person name="Vermont S.J."/>
            <person name="Otto T.D."/>
            <person name="Wastling J."/>
            <person name="Pain A."/>
        </authorList>
    </citation>
    <scope>NUCLEOTIDE SEQUENCE</scope>
    <source>
        <strain evidence="19">Liverpool</strain>
    </source>
</reference>
<feature type="compositionally biased region" description="Gly residues" evidence="15">
    <location>
        <begin position="54"/>
        <end position="64"/>
    </location>
</feature>
<keyword evidence="3" id="KW-0723">Serine/threonine-protein kinase</keyword>
<dbReference type="AlphaFoldDB" id="F0VE21"/>
<feature type="binding site" evidence="14">
    <location>
        <position position="158"/>
    </location>
    <ligand>
        <name>ATP</name>
        <dbReference type="ChEBI" id="CHEBI:30616"/>
    </ligand>
</feature>
<dbReference type="Pfam" id="PF00069">
    <property type="entry name" value="Pkinase"/>
    <property type="match status" value="2"/>
</dbReference>
<dbReference type="GO" id="GO:0005509">
    <property type="term" value="F:calcium ion binding"/>
    <property type="evidence" value="ECO:0007669"/>
    <property type="project" value="InterPro"/>
</dbReference>
<evidence type="ECO:0000256" key="15">
    <source>
        <dbReference type="SAM" id="MobiDB-lite"/>
    </source>
</evidence>
<evidence type="ECO:0000256" key="5">
    <source>
        <dbReference type="ARBA" id="ARBA00022723"/>
    </source>
</evidence>
<protein>
    <recommendedName>
        <fullName evidence="2">non-specific serine/threonine protein kinase</fullName>
        <ecNumber evidence="2">2.7.11.1</ecNumber>
    </recommendedName>
</protein>
<dbReference type="InParanoid" id="F0VE21"/>
<dbReference type="EMBL" id="FR823387">
    <property type="protein sequence ID" value="CBZ51964.1"/>
    <property type="molecule type" value="Genomic_DNA"/>
</dbReference>
<evidence type="ECO:0000313" key="20">
    <source>
        <dbReference type="Proteomes" id="UP000007494"/>
    </source>
</evidence>
<feature type="domain" description="EF-hand" evidence="17">
    <location>
        <begin position="476"/>
        <end position="511"/>
    </location>
</feature>
<dbReference type="FunFam" id="3.30.200.20:FF:000315">
    <property type="entry name" value="Calcium-dependent protein kinase 3"/>
    <property type="match status" value="1"/>
</dbReference>
<evidence type="ECO:0000256" key="3">
    <source>
        <dbReference type="ARBA" id="ARBA00022527"/>
    </source>
</evidence>
<feature type="compositionally biased region" description="Basic and acidic residues" evidence="15">
    <location>
        <begin position="529"/>
        <end position="539"/>
    </location>
</feature>
<feature type="region of interest" description="Disordered" evidence="15">
    <location>
        <begin position="516"/>
        <end position="539"/>
    </location>
</feature>
<dbReference type="SMART" id="SM00054">
    <property type="entry name" value="EFh"/>
    <property type="match status" value="4"/>
</dbReference>
<comment type="similarity">
    <text evidence="11">Belongs to the protein kinase superfamily. Ser/Thr protein kinase family. CDPK subfamily.</text>
</comment>
<dbReference type="VEuPathDB" id="ToxoDB:NCLIV_017560"/>
<keyword evidence="20" id="KW-1185">Reference proteome</keyword>
<reference evidence="20" key="3">
    <citation type="journal article" date="2012" name="PLoS Pathog.">
        <title>Comparative genomics of the apicomplexan parasites Toxoplasma gondii and Neospora caninum: Coccidia differing in host range and transmission strategy.</title>
        <authorList>
            <person name="Reid A.J."/>
            <person name="Vermont S.J."/>
            <person name="Cotton J.A."/>
            <person name="Harris D."/>
            <person name="Hill-Cawthorne G.A."/>
            <person name="Konen-Waisman S."/>
            <person name="Latham S.M."/>
            <person name="Mourier T."/>
            <person name="Norton R."/>
            <person name="Quail M.A."/>
            <person name="Sanders M."/>
            <person name="Shanmugam D."/>
            <person name="Sohal A."/>
            <person name="Wasmuth J.D."/>
            <person name="Brunk B."/>
            <person name="Grigg M.E."/>
            <person name="Howard J.C."/>
            <person name="Parkinson J."/>
            <person name="Roos D.S."/>
            <person name="Trees A.J."/>
            <person name="Berriman M."/>
            <person name="Pain A."/>
            <person name="Wastling J.M."/>
        </authorList>
    </citation>
    <scope>NUCLEOTIDE SEQUENCE [LARGE SCALE GENOMIC DNA]</scope>
    <source>
        <strain evidence="20">Liverpool</strain>
    </source>
</reference>
<dbReference type="Gene3D" id="3.30.200.20">
    <property type="entry name" value="Phosphorylase Kinase, domain 1"/>
    <property type="match status" value="1"/>
</dbReference>
<feature type="domain" description="EF-hand" evidence="17">
    <location>
        <begin position="440"/>
        <end position="475"/>
    </location>
</feature>
<keyword evidence="10 14" id="KW-0067">ATP-binding</keyword>
<dbReference type="CDD" id="cd05117">
    <property type="entry name" value="STKc_CAMK"/>
    <property type="match status" value="1"/>
</dbReference>
<comment type="cofactor">
    <cofactor evidence="1">
        <name>Mg(2+)</name>
        <dbReference type="ChEBI" id="CHEBI:18420"/>
    </cofactor>
</comment>
<feature type="region of interest" description="Disordered" evidence="15">
    <location>
        <begin position="14"/>
        <end position="88"/>
    </location>
</feature>
<reference evidence="18" key="2">
    <citation type="submission" date="2011-03" db="EMBL/GenBank/DDBJ databases">
        <title>Comparative genomics and transcriptomics of Neospora caninum and Toxoplasma gondii.</title>
        <authorList>
            <person name="Reid A.J."/>
            <person name="Sohal A."/>
            <person name="Harris D."/>
            <person name="Quail M."/>
            <person name="Sanders M."/>
            <person name="Berriman M."/>
            <person name="Wastling J.M."/>
            <person name="Pain A."/>
        </authorList>
    </citation>
    <scope>NUCLEOTIDE SEQUENCE</scope>
    <source>
        <strain evidence="18">Liverpool</strain>
    </source>
</reference>
<dbReference type="Pfam" id="PF13499">
    <property type="entry name" value="EF-hand_7"/>
    <property type="match status" value="2"/>
</dbReference>
<evidence type="ECO:0000256" key="1">
    <source>
        <dbReference type="ARBA" id="ARBA00001946"/>
    </source>
</evidence>
<gene>
    <name evidence="19" type="ORF">BN1204_017560</name>
    <name evidence="18" type="ORF">NCLIV_017560</name>
</gene>
<dbReference type="Proteomes" id="UP000007494">
    <property type="component" value="Chromosome VI"/>
</dbReference>
<evidence type="ECO:0000313" key="19">
    <source>
        <dbReference type="EMBL" id="CEL65925.1"/>
    </source>
</evidence>
<evidence type="ECO:0000256" key="6">
    <source>
        <dbReference type="ARBA" id="ARBA00022737"/>
    </source>
</evidence>
<dbReference type="RefSeq" id="XP_003881997.1">
    <property type="nucleotide sequence ID" value="XM_003881948.1"/>
</dbReference>
<keyword evidence="6" id="KW-0677">Repeat</keyword>
<evidence type="ECO:0000256" key="14">
    <source>
        <dbReference type="PROSITE-ProRule" id="PRU10141"/>
    </source>
</evidence>
<evidence type="ECO:0000256" key="11">
    <source>
        <dbReference type="ARBA" id="ARBA00024334"/>
    </source>
</evidence>
<dbReference type="PANTHER" id="PTHR24349">
    <property type="entry name" value="SERINE/THREONINE-PROTEIN KINASE"/>
    <property type="match status" value="1"/>
</dbReference>
<keyword evidence="5" id="KW-0479">Metal-binding</keyword>
<evidence type="ECO:0000256" key="12">
    <source>
        <dbReference type="ARBA" id="ARBA00047899"/>
    </source>
</evidence>
<dbReference type="FunFam" id="1.10.238.10:FF:000001">
    <property type="entry name" value="Calmodulin 1"/>
    <property type="match status" value="1"/>
</dbReference>
<dbReference type="PROSITE" id="PS50222">
    <property type="entry name" value="EF_HAND_2"/>
    <property type="match status" value="4"/>
</dbReference>
<evidence type="ECO:0000256" key="7">
    <source>
        <dbReference type="ARBA" id="ARBA00022741"/>
    </source>
</evidence>
<dbReference type="PROSITE" id="PS00107">
    <property type="entry name" value="PROTEIN_KINASE_ATP"/>
    <property type="match status" value="1"/>
</dbReference>
<dbReference type="PROSITE" id="PS00018">
    <property type="entry name" value="EF_HAND_1"/>
    <property type="match status" value="4"/>
</dbReference>
<dbReference type="SUPFAM" id="SSF56112">
    <property type="entry name" value="Protein kinase-like (PK-like)"/>
    <property type="match status" value="1"/>
</dbReference>
<dbReference type="Gene3D" id="1.10.510.10">
    <property type="entry name" value="Transferase(Phosphotransferase) domain 1"/>
    <property type="match status" value="1"/>
</dbReference>
<evidence type="ECO:0000256" key="9">
    <source>
        <dbReference type="ARBA" id="ARBA00022837"/>
    </source>
</evidence>
<keyword evidence="7 14" id="KW-0547">Nucleotide-binding</keyword>
<dbReference type="InterPro" id="IPR011992">
    <property type="entry name" value="EF-hand-dom_pair"/>
</dbReference>
<proteinExistence type="inferred from homology"/>
<reference evidence="18" key="1">
    <citation type="submission" date="2011-02" db="EMBL/GenBank/DDBJ databases">
        <authorList>
            <person name="Aslett M."/>
        </authorList>
    </citation>
    <scope>NUCLEOTIDE SEQUENCE</scope>
    <source>
        <strain evidence="18">Liverpool</strain>
    </source>
</reference>
<sequence length="578" mass="63748">MHNFPHCFCPPRSHQHAVPAESDGGPLLAQQDSGNRQRHGNFRYRDTNAAGCGRDSGGRGQGDGVGEHQGFANDPADQQTGAGVAPGGVVGPDGLPYVGGGGASPTNAGKFRREGFILSYNGPLTDYYDIETKKLGQGTYGSVCRAVNKATKNVRAVKTIPKAKVKNVKRFKQEIAIMKCLDHPNIIKLYETFEDHKNIYLVLELCKGGELFDRIIEEGYFSEMYAGTLMRQAFAALYYIHQHDFGLAARAGPTTVLATKAGTPYYVAPQVLQGKYTYKCDIWSAGVIMYILLCGYPPFHGDNDAEILAKVKSGKFSFNEQDWKNISVEAKDLIRKLLTYDPAQRLTAEQALAHPWIKHYATKANPAADSPLNSQILDNFRAFRAVSKLKKAALTVIAQQMNEGQIKALKNIFLALDEDGDGTLTVNEIRVGLSKSGLKEMPSDLDALMHEVDSDGSGVIDYTEFIAASLDKRQYIQEDVCWAAFRVFDIDNNGRISADELAQVLLSADVQNMFPQREGLGQPATESKPTAEEKRGAREQYKHNVLEMKGLIKEVDRNGDGEIDFDEFMEMMRRGDPG</sequence>
<dbReference type="GO" id="GO:0005524">
    <property type="term" value="F:ATP binding"/>
    <property type="evidence" value="ECO:0007669"/>
    <property type="project" value="UniProtKB-UniRule"/>
</dbReference>
<keyword evidence="4" id="KW-0808">Transferase</keyword>
<evidence type="ECO:0000256" key="2">
    <source>
        <dbReference type="ARBA" id="ARBA00012513"/>
    </source>
</evidence>
<feature type="domain" description="EF-hand" evidence="17">
    <location>
        <begin position="404"/>
        <end position="439"/>
    </location>
</feature>
<feature type="domain" description="Protein kinase" evidence="16">
    <location>
        <begin position="129"/>
        <end position="357"/>
    </location>
</feature>
<dbReference type="GeneID" id="13444673"/>
<organism evidence="18 20">
    <name type="scientific">Neospora caninum (strain Liverpool)</name>
    <dbReference type="NCBI Taxonomy" id="572307"/>
    <lineage>
        <taxon>Eukaryota</taxon>
        <taxon>Sar</taxon>
        <taxon>Alveolata</taxon>
        <taxon>Apicomplexa</taxon>
        <taxon>Conoidasida</taxon>
        <taxon>Coccidia</taxon>
        <taxon>Eucoccidiorida</taxon>
        <taxon>Eimeriorina</taxon>
        <taxon>Sarcocystidae</taxon>
        <taxon>Neospora</taxon>
    </lineage>
</organism>
<dbReference type="InterPro" id="IPR050205">
    <property type="entry name" value="CDPK_Ser/Thr_kinases"/>
</dbReference>
<feature type="domain" description="EF-hand" evidence="17">
    <location>
        <begin position="543"/>
        <end position="578"/>
    </location>
</feature>
<evidence type="ECO:0000256" key="10">
    <source>
        <dbReference type="ARBA" id="ARBA00022840"/>
    </source>
</evidence>
<dbReference type="SUPFAM" id="SSF47473">
    <property type="entry name" value="EF-hand"/>
    <property type="match status" value="1"/>
</dbReference>
<dbReference type="GO" id="GO:0004674">
    <property type="term" value="F:protein serine/threonine kinase activity"/>
    <property type="evidence" value="ECO:0007669"/>
    <property type="project" value="UniProtKB-KW"/>
</dbReference>
<comment type="catalytic activity">
    <reaction evidence="12">
        <text>L-threonyl-[protein] + ATP = O-phospho-L-threonyl-[protein] + ADP + H(+)</text>
        <dbReference type="Rhea" id="RHEA:46608"/>
        <dbReference type="Rhea" id="RHEA-COMP:11060"/>
        <dbReference type="Rhea" id="RHEA-COMP:11605"/>
        <dbReference type="ChEBI" id="CHEBI:15378"/>
        <dbReference type="ChEBI" id="CHEBI:30013"/>
        <dbReference type="ChEBI" id="CHEBI:30616"/>
        <dbReference type="ChEBI" id="CHEBI:61977"/>
        <dbReference type="ChEBI" id="CHEBI:456216"/>
        <dbReference type="EC" id="2.7.11.1"/>
    </reaction>
</comment>
<keyword evidence="8 18" id="KW-0418">Kinase</keyword>
<evidence type="ECO:0000256" key="8">
    <source>
        <dbReference type="ARBA" id="ARBA00022777"/>
    </source>
</evidence>
<dbReference type="InterPro" id="IPR017441">
    <property type="entry name" value="Protein_kinase_ATP_BS"/>
</dbReference>
<evidence type="ECO:0000313" key="18">
    <source>
        <dbReference type="EMBL" id="CBZ51964.1"/>
    </source>
</evidence>
<dbReference type="eggNOG" id="KOG0032">
    <property type="taxonomic scope" value="Eukaryota"/>
</dbReference>
<accession>F0VE21</accession>
<dbReference type="Gene3D" id="1.10.238.10">
    <property type="entry name" value="EF-hand"/>
    <property type="match status" value="3"/>
</dbReference>
<name>F0VE21_NEOCL</name>
<dbReference type="InterPro" id="IPR011009">
    <property type="entry name" value="Kinase-like_dom_sf"/>
</dbReference>
<keyword evidence="9" id="KW-0106">Calcium</keyword>
<dbReference type="EMBL" id="LN714480">
    <property type="protein sequence ID" value="CEL65925.1"/>
    <property type="molecule type" value="Genomic_DNA"/>
</dbReference>
<dbReference type="InterPro" id="IPR018247">
    <property type="entry name" value="EF_Hand_1_Ca_BS"/>
</dbReference>
<dbReference type="PROSITE" id="PS50011">
    <property type="entry name" value="PROTEIN_KINASE_DOM"/>
    <property type="match status" value="1"/>
</dbReference>
<dbReference type="InterPro" id="IPR002048">
    <property type="entry name" value="EF_hand_dom"/>
</dbReference>